<keyword evidence="1" id="KW-1133">Transmembrane helix</keyword>
<comment type="caution">
    <text evidence="2">The sequence shown here is derived from an EMBL/GenBank/DDBJ whole genome shotgun (WGS) entry which is preliminary data.</text>
</comment>
<sequence length="139" mass="15774">MSRSCRMIHGCCCFEFNWRTGITTISFITETIQLAISYLCILLLKCLKTHIDSTILKKGKVQLEQQIVSPSLSTINELKVFYFIMIIYALVIFIFGIICSILLISGAKTCQPNAILAWLIYQAFFVASSFVITYILIKV</sequence>
<reference evidence="2" key="1">
    <citation type="submission" date="2021-03" db="EMBL/GenBank/DDBJ databases">
        <title>Chromosome level genome of the anhydrobiotic midge Polypedilum vanderplanki.</title>
        <authorList>
            <person name="Yoshida Y."/>
            <person name="Kikawada T."/>
            <person name="Gusev O."/>
        </authorList>
    </citation>
    <scope>NUCLEOTIDE SEQUENCE</scope>
    <source>
        <strain evidence="2">NIAS01</strain>
        <tissue evidence="2">Whole body or cell culture</tissue>
    </source>
</reference>
<keyword evidence="3" id="KW-1185">Reference proteome</keyword>
<organism evidence="2 3">
    <name type="scientific">Polypedilum vanderplanki</name>
    <name type="common">Sleeping chironomid midge</name>
    <dbReference type="NCBI Taxonomy" id="319348"/>
    <lineage>
        <taxon>Eukaryota</taxon>
        <taxon>Metazoa</taxon>
        <taxon>Ecdysozoa</taxon>
        <taxon>Arthropoda</taxon>
        <taxon>Hexapoda</taxon>
        <taxon>Insecta</taxon>
        <taxon>Pterygota</taxon>
        <taxon>Neoptera</taxon>
        <taxon>Endopterygota</taxon>
        <taxon>Diptera</taxon>
        <taxon>Nematocera</taxon>
        <taxon>Chironomoidea</taxon>
        <taxon>Chironomidae</taxon>
        <taxon>Chironominae</taxon>
        <taxon>Polypedilum</taxon>
        <taxon>Polypedilum</taxon>
    </lineage>
</organism>
<dbReference type="EMBL" id="JADBJN010000002">
    <property type="protein sequence ID" value="KAG5678719.1"/>
    <property type="molecule type" value="Genomic_DNA"/>
</dbReference>
<name>A0A9J6C9S1_POLVA</name>
<keyword evidence="1" id="KW-0812">Transmembrane</keyword>
<evidence type="ECO:0000313" key="2">
    <source>
        <dbReference type="EMBL" id="KAG5678719.1"/>
    </source>
</evidence>
<keyword evidence="1" id="KW-0472">Membrane</keyword>
<dbReference type="Proteomes" id="UP001107558">
    <property type="component" value="Chromosome 2"/>
</dbReference>
<accession>A0A9J6C9S1</accession>
<protein>
    <submittedName>
        <fullName evidence="2">Uncharacterized protein</fullName>
    </submittedName>
</protein>
<feature type="transmembrane region" description="Helical" evidence="1">
    <location>
        <begin position="80"/>
        <end position="103"/>
    </location>
</feature>
<evidence type="ECO:0000313" key="3">
    <source>
        <dbReference type="Proteomes" id="UP001107558"/>
    </source>
</evidence>
<dbReference type="AlphaFoldDB" id="A0A9J6C9S1"/>
<feature type="transmembrane region" description="Helical" evidence="1">
    <location>
        <begin position="115"/>
        <end position="137"/>
    </location>
</feature>
<evidence type="ECO:0000256" key="1">
    <source>
        <dbReference type="SAM" id="Phobius"/>
    </source>
</evidence>
<proteinExistence type="predicted"/>
<dbReference type="OrthoDB" id="10458721at2759"/>
<gene>
    <name evidence="2" type="ORF">PVAND_008367</name>
</gene>